<evidence type="ECO:0000256" key="1">
    <source>
        <dbReference type="ARBA" id="ARBA00004167"/>
    </source>
</evidence>
<dbReference type="PROSITE" id="PS50026">
    <property type="entry name" value="EGF_3"/>
    <property type="match status" value="1"/>
</dbReference>
<dbReference type="Pfam" id="PF13947">
    <property type="entry name" value="GUB_WAK_bind"/>
    <property type="match status" value="1"/>
</dbReference>
<evidence type="ECO:0000256" key="3">
    <source>
        <dbReference type="PROSITE-ProRule" id="PRU00076"/>
    </source>
</evidence>
<reference evidence="5" key="1">
    <citation type="submission" date="2022-04" db="EMBL/GenBank/DDBJ databases">
        <title>A functionally conserved STORR gene fusion in Papaver species that diverged 16.8 million years ago.</title>
        <authorList>
            <person name="Catania T."/>
        </authorList>
    </citation>
    <scope>NUCLEOTIDE SEQUENCE</scope>
    <source>
        <strain evidence="5">S-188037</strain>
    </source>
</reference>
<evidence type="ECO:0000313" key="6">
    <source>
        <dbReference type="Proteomes" id="UP001202328"/>
    </source>
</evidence>
<accession>A0AAD4XG54</accession>
<protein>
    <recommendedName>
        <fullName evidence="4">EGF-like domain-containing protein</fullName>
    </recommendedName>
</protein>
<organism evidence="5 6">
    <name type="scientific">Papaver atlanticum</name>
    <dbReference type="NCBI Taxonomy" id="357466"/>
    <lineage>
        <taxon>Eukaryota</taxon>
        <taxon>Viridiplantae</taxon>
        <taxon>Streptophyta</taxon>
        <taxon>Embryophyta</taxon>
        <taxon>Tracheophyta</taxon>
        <taxon>Spermatophyta</taxon>
        <taxon>Magnoliopsida</taxon>
        <taxon>Ranunculales</taxon>
        <taxon>Papaveraceae</taxon>
        <taxon>Papaveroideae</taxon>
        <taxon>Papaver</taxon>
    </lineage>
</organism>
<dbReference type="InterPro" id="IPR025287">
    <property type="entry name" value="WAK_GUB"/>
</dbReference>
<dbReference type="AlphaFoldDB" id="A0AAD4XG54"/>
<feature type="domain" description="EGF-like" evidence="4">
    <location>
        <begin position="251"/>
        <end position="290"/>
    </location>
</feature>
<evidence type="ECO:0000259" key="4">
    <source>
        <dbReference type="PROSITE" id="PS50026"/>
    </source>
</evidence>
<proteinExistence type="predicted"/>
<sequence>MVTGASSFMQTKPGCPAKCGNVSIPYPFGIFDAAGGEGCSINKGWIGYAITCNTSFDPPIPFLGKGNLQVLSISESEIRVKNNQVARRCFTESGVVVGETISNNFSSNEISYSILRSPFTFSYTKNRLFAIGCDSSTSFAASAVDRNKKETPYEDLSCFSSCNSRAEIVEKSCSERHGCCELAIPKRTNYFLANVYSLYNHTKIWSFNNCSYAIFAERDQYTFHASDFLLPSTDFIAKEGNISLVLDWAIGNKTCEEAQKDLVCQQNSNCVNSDNNEGYRCTCYEGYQGNPYLSPGCQ</sequence>
<dbReference type="GO" id="GO:0016020">
    <property type="term" value="C:membrane"/>
    <property type="evidence" value="ECO:0007669"/>
    <property type="project" value="UniProtKB-SubCell"/>
</dbReference>
<dbReference type="Proteomes" id="UP001202328">
    <property type="component" value="Unassembled WGS sequence"/>
</dbReference>
<keyword evidence="3" id="KW-1015">Disulfide bond</keyword>
<name>A0AAD4XG54_9MAGN</name>
<evidence type="ECO:0000256" key="2">
    <source>
        <dbReference type="ARBA" id="ARBA00022729"/>
    </source>
</evidence>
<dbReference type="EMBL" id="JAJJMB010010543">
    <property type="protein sequence ID" value="KAI3907990.1"/>
    <property type="molecule type" value="Genomic_DNA"/>
</dbReference>
<feature type="non-terminal residue" evidence="5">
    <location>
        <position position="298"/>
    </location>
</feature>
<dbReference type="GO" id="GO:0030247">
    <property type="term" value="F:polysaccharide binding"/>
    <property type="evidence" value="ECO:0007669"/>
    <property type="project" value="InterPro"/>
</dbReference>
<feature type="disulfide bond" evidence="3">
    <location>
        <begin position="264"/>
        <end position="281"/>
    </location>
</feature>
<dbReference type="InterPro" id="IPR000742">
    <property type="entry name" value="EGF"/>
</dbReference>
<dbReference type="PANTHER" id="PTHR33491">
    <property type="entry name" value="OSJNBA0016N04.9 PROTEIN"/>
    <property type="match status" value="1"/>
</dbReference>
<comment type="caution">
    <text evidence="5">The sequence shown here is derived from an EMBL/GenBank/DDBJ whole genome shotgun (WGS) entry which is preliminary data.</text>
</comment>
<keyword evidence="6" id="KW-1185">Reference proteome</keyword>
<comment type="caution">
    <text evidence="3">Lacks conserved residue(s) required for the propagation of feature annotation.</text>
</comment>
<comment type="subcellular location">
    <subcellularLocation>
        <location evidence="1">Membrane</location>
        <topology evidence="1">Single-pass membrane protein</topology>
    </subcellularLocation>
</comment>
<keyword evidence="3" id="KW-0245">EGF-like domain</keyword>
<gene>
    <name evidence="5" type="ORF">MKW98_003635</name>
</gene>
<keyword evidence="2" id="KW-0732">Signal</keyword>
<evidence type="ECO:0000313" key="5">
    <source>
        <dbReference type="EMBL" id="KAI3907990.1"/>
    </source>
</evidence>